<comment type="caution">
    <text evidence="1">The sequence shown here is derived from an EMBL/GenBank/DDBJ whole genome shotgun (WGS) entry which is preliminary data.</text>
</comment>
<protein>
    <submittedName>
        <fullName evidence="1">Uncharacterized protein</fullName>
    </submittedName>
</protein>
<proteinExistence type="predicted"/>
<dbReference type="EMBL" id="WXFA01000035">
    <property type="protein sequence ID" value="MBM3094995.1"/>
    <property type="molecule type" value="Genomic_DNA"/>
</dbReference>
<name>A0AAW4FUN5_9HYPH</name>
<dbReference type="Proteomes" id="UP000744980">
    <property type="component" value="Unassembled WGS sequence"/>
</dbReference>
<evidence type="ECO:0000313" key="2">
    <source>
        <dbReference type="Proteomes" id="UP000744980"/>
    </source>
</evidence>
<reference evidence="1 2" key="1">
    <citation type="submission" date="2020-01" db="EMBL/GenBank/DDBJ databases">
        <title>Draft genome assembly of Ensifer adhaerens T173.</title>
        <authorList>
            <person name="Craig J.E."/>
            <person name="Stinchcombe J.R."/>
        </authorList>
    </citation>
    <scope>NUCLEOTIDE SEQUENCE [LARGE SCALE GENOMIC DNA]</scope>
    <source>
        <strain evidence="1 2">T173</strain>
    </source>
</reference>
<dbReference type="RefSeq" id="WP_203529488.1">
    <property type="nucleotide sequence ID" value="NZ_CP083373.1"/>
</dbReference>
<sequence>MKQRESFAAALRASFARAGANLAMLVHLNMLRAFRSARPTGISTGRNEIVGDIHVGAGPAGGNRPGCNADVGAVEIEPNALNEFTDVRLAKAGICATRANLSAAVAILYAAHQRVCRTPVYIRMAIHHFTYKHRFPRGFSGVFLQQWRWRNVPSTERFS</sequence>
<evidence type="ECO:0000313" key="1">
    <source>
        <dbReference type="EMBL" id="MBM3094995.1"/>
    </source>
</evidence>
<accession>A0AAW4FUN5</accession>
<gene>
    <name evidence="1" type="ORF">GFB56_30120</name>
</gene>
<organism evidence="1 2">
    <name type="scientific">Ensifer canadensis</name>
    <dbReference type="NCBI Taxonomy" id="555315"/>
    <lineage>
        <taxon>Bacteria</taxon>
        <taxon>Pseudomonadati</taxon>
        <taxon>Pseudomonadota</taxon>
        <taxon>Alphaproteobacteria</taxon>
        <taxon>Hyphomicrobiales</taxon>
        <taxon>Rhizobiaceae</taxon>
        <taxon>Sinorhizobium/Ensifer group</taxon>
        <taxon>Ensifer</taxon>
    </lineage>
</organism>
<keyword evidence="2" id="KW-1185">Reference proteome</keyword>
<dbReference type="AlphaFoldDB" id="A0AAW4FUN5"/>